<evidence type="ECO:0000313" key="1">
    <source>
        <dbReference type="EMBL" id="EFM01482.1"/>
    </source>
</evidence>
<keyword evidence="2" id="KW-1185">Reference proteome</keyword>
<protein>
    <submittedName>
        <fullName evidence="1">Uncharacterized protein</fullName>
    </submittedName>
</protein>
<name>E0NTU9_9BACT</name>
<reference evidence="1" key="1">
    <citation type="submission" date="2010-07" db="EMBL/GenBank/DDBJ databases">
        <authorList>
            <person name="Muzny D."/>
            <person name="Qin X."/>
            <person name="Deng J."/>
            <person name="Jiang H."/>
            <person name="Liu Y."/>
            <person name="Qu J."/>
            <person name="Song X.-Z."/>
            <person name="Zhang L."/>
            <person name="Thornton R."/>
            <person name="Coyle M."/>
            <person name="Francisco L."/>
            <person name="Jackson L."/>
            <person name="Javaid M."/>
            <person name="Korchina V."/>
            <person name="Kovar C."/>
            <person name="Mata R."/>
            <person name="Mathew T."/>
            <person name="Ngo R."/>
            <person name="Nguyen L."/>
            <person name="Nguyen N."/>
            <person name="Okwuonu G."/>
            <person name="Ongeri F."/>
            <person name="Pham C."/>
            <person name="Simmons D."/>
            <person name="Wilczek-Boney K."/>
            <person name="Hale W."/>
            <person name="Jakkamsetti A."/>
            <person name="Pham P."/>
            <person name="Ruth R."/>
            <person name="San Lucas F."/>
            <person name="Warren J."/>
            <person name="Zhang J."/>
            <person name="Zhao Z."/>
            <person name="Zhou C."/>
            <person name="Zhu D."/>
            <person name="Lee S."/>
            <person name="Bess C."/>
            <person name="Blankenburg K."/>
            <person name="Forbes L."/>
            <person name="Fu Q."/>
            <person name="Gubbala S."/>
            <person name="Hirani K."/>
            <person name="Jayaseelan J.C."/>
            <person name="Lara F."/>
            <person name="Munidasa M."/>
            <person name="Palculict T."/>
            <person name="Patil S."/>
            <person name="Pu L.-L."/>
            <person name="Saada N."/>
            <person name="Tang L."/>
            <person name="Weissenberger G."/>
            <person name="Zhu Y."/>
            <person name="Hemphill L."/>
            <person name="Shang Y."/>
            <person name="Youmans B."/>
            <person name="Ayvaz T."/>
            <person name="Ross M."/>
            <person name="Santibanez J."/>
            <person name="Aqrawi P."/>
            <person name="Gross S."/>
            <person name="Joshi V."/>
            <person name="Fowler G."/>
            <person name="Nazareth L."/>
            <person name="Reid J."/>
            <person name="Worley K."/>
            <person name="Petrosino J."/>
            <person name="Highlander S."/>
            <person name="Gibbs R."/>
        </authorList>
    </citation>
    <scope>NUCLEOTIDE SEQUENCE [LARGE SCALE GENOMIC DNA]</scope>
    <source>
        <strain evidence="1">DSM 16973</strain>
    </source>
</reference>
<dbReference type="BioCyc" id="PMAR862515-HMP:GMOO-1626-MONOMER"/>
<dbReference type="Proteomes" id="UP000004394">
    <property type="component" value="Unassembled WGS sequence"/>
</dbReference>
<gene>
    <name evidence="1" type="ORF">HMPREF0658_1602</name>
</gene>
<proteinExistence type="predicted"/>
<evidence type="ECO:0000313" key="2">
    <source>
        <dbReference type="Proteomes" id="UP000004394"/>
    </source>
</evidence>
<dbReference type="EMBL" id="AEEI01000050">
    <property type="protein sequence ID" value="EFM01482.1"/>
    <property type="molecule type" value="Genomic_DNA"/>
</dbReference>
<dbReference type="HOGENOM" id="CLU_2586798_0_0_10"/>
<comment type="caution">
    <text evidence="1">The sequence shown here is derived from an EMBL/GenBank/DDBJ whole genome shotgun (WGS) entry which is preliminary data.</text>
</comment>
<sequence length="80" mass="9241">MDTMQSVSLNIPSSDMDFLKQLVHKMDWTLHTAHKTKQENMQDTLSYAERELTDLAGSLAARKADHWKTSKAKCLIEKYQ</sequence>
<accession>E0NTU9</accession>
<dbReference type="STRING" id="862515.HMPREF0658_1602"/>
<dbReference type="AlphaFoldDB" id="E0NTU9"/>
<dbReference type="RefSeq" id="WP_006949789.1">
    <property type="nucleotide sequence ID" value="NZ_BAJI01000002.1"/>
</dbReference>
<organism evidence="1 2">
    <name type="scientific">Hoylesella marshii DSM 16973 = JCM 13450</name>
    <dbReference type="NCBI Taxonomy" id="862515"/>
    <lineage>
        <taxon>Bacteria</taxon>
        <taxon>Pseudomonadati</taxon>
        <taxon>Bacteroidota</taxon>
        <taxon>Bacteroidia</taxon>
        <taxon>Bacteroidales</taxon>
        <taxon>Prevotellaceae</taxon>
        <taxon>Hoylesella</taxon>
    </lineage>
</organism>